<keyword evidence="1" id="KW-0812">Transmembrane</keyword>
<evidence type="ECO:0000313" key="3">
    <source>
        <dbReference type="Proteomes" id="UP000371977"/>
    </source>
</evidence>
<evidence type="ECO:0000256" key="1">
    <source>
        <dbReference type="SAM" id="Phobius"/>
    </source>
</evidence>
<organism evidence="2 3">
    <name type="scientific">Weissella muntiaci</name>
    <dbReference type="NCBI Taxonomy" id="2508881"/>
    <lineage>
        <taxon>Bacteria</taxon>
        <taxon>Bacillati</taxon>
        <taxon>Bacillota</taxon>
        <taxon>Bacilli</taxon>
        <taxon>Lactobacillales</taxon>
        <taxon>Lactobacillaceae</taxon>
        <taxon>Weissella</taxon>
    </lineage>
</organism>
<feature type="transmembrane region" description="Helical" evidence="1">
    <location>
        <begin position="30"/>
        <end position="54"/>
    </location>
</feature>
<dbReference type="RefSeq" id="WP_148623948.1">
    <property type="nucleotide sequence ID" value="NZ_SDGZ01000028.1"/>
</dbReference>
<comment type="caution">
    <text evidence="2">The sequence shown here is derived from an EMBL/GenBank/DDBJ whole genome shotgun (WGS) entry which is preliminary data.</text>
</comment>
<dbReference type="Proteomes" id="UP000371977">
    <property type="component" value="Unassembled WGS sequence"/>
</dbReference>
<keyword evidence="3" id="KW-1185">Reference proteome</keyword>
<keyword evidence="1" id="KW-0472">Membrane</keyword>
<dbReference type="AlphaFoldDB" id="A0A6C2C1L0"/>
<reference evidence="2 3" key="1">
    <citation type="submission" date="2019-01" db="EMBL/GenBank/DDBJ databases">
        <title>Weissella sp. nov., a novel lactic acid bacterium isolated from animal feces.</title>
        <authorList>
            <person name="Wang L.-T."/>
        </authorList>
    </citation>
    <scope>NUCLEOTIDE SEQUENCE [LARGE SCALE GENOMIC DNA]</scope>
    <source>
        <strain evidence="2 3">8H-2</strain>
    </source>
</reference>
<keyword evidence="1" id="KW-1133">Transmembrane helix</keyword>
<proteinExistence type="predicted"/>
<sequence length="160" mass="18385">MEKSWKSRLNAGLNAGLKTIESEHGKAASFFLAMAIVFFFLFGFLGSTVIYSMATWNEIPVVVQSSERINTVKSGIHFNTDIFIEIDGKKGNQVITTNSNFAKGSTIMVYYDGKNFDSIFYDDNIWNNIFMVTGIFVFDFCIVYVYYKYRKFKKRENGNE</sequence>
<feature type="transmembrane region" description="Helical" evidence="1">
    <location>
        <begin position="125"/>
        <end position="147"/>
    </location>
</feature>
<protein>
    <recommendedName>
        <fullName evidence="4">DUF3592 domain-containing protein</fullName>
    </recommendedName>
</protein>
<name>A0A6C2C1L0_9LACO</name>
<gene>
    <name evidence="2" type="ORF">ESZ50_11020</name>
</gene>
<evidence type="ECO:0008006" key="4">
    <source>
        <dbReference type="Google" id="ProtNLM"/>
    </source>
</evidence>
<accession>A0A6C2C1L0</accession>
<evidence type="ECO:0000313" key="2">
    <source>
        <dbReference type="EMBL" id="TYC47878.1"/>
    </source>
</evidence>
<dbReference type="EMBL" id="SDGZ01000028">
    <property type="protein sequence ID" value="TYC47878.1"/>
    <property type="molecule type" value="Genomic_DNA"/>
</dbReference>